<evidence type="ECO:0000313" key="1">
    <source>
        <dbReference type="EMBL" id="JAS66896.1"/>
    </source>
</evidence>
<accession>A0A1B6GWU1</accession>
<reference evidence="1" key="1">
    <citation type="submission" date="2015-11" db="EMBL/GenBank/DDBJ databases">
        <title>De novo transcriptome assembly of four potential Pierce s Disease insect vectors from Arizona vineyards.</title>
        <authorList>
            <person name="Tassone E.E."/>
        </authorList>
    </citation>
    <scope>NUCLEOTIDE SEQUENCE</scope>
</reference>
<name>A0A1B6GWU1_9HEMI</name>
<proteinExistence type="predicted"/>
<protein>
    <submittedName>
        <fullName evidence="1">Uncharacterized protein</fullName>
    </submittedName>
</protein>
<organism evidence="1">
    <name type="scientific">Cuerna arida</name>
    <dbReference type="NCBI Taxonomy" id="1464854"/>
    <lineage>
        <taxon>Eukaryota</taxon>
        <taxon>Metazoa</taxon>
        <taxon>Ecdysozoa</taxon>
        <taxon>Arthropoda</taxon>
        <taxon>Hexapoda</taxon>
        <taxon>Insecta</taxon>
        <taxon>Pterygota</taxon>
        <taxon>Neoptera</taxon>
        <taxon>Paraneoptera</taxon>
        <taxon>Hemiptera</taxon>
        <taxon>Auchenorrhyncha</taxon>
        <taxon>Membracoidea</taxon>
        <taxon>Cicadellidae</taxon>
        <taxon>Cicadellinae</taxon>
        <taxon>Proconiini</taxon>
        <taxon>Cuerna</taxon>
    </lineage>
</organism>
<dbReference type="AlphaFoldDB" id="A0A1B6GWU1"/>
<dbReference type="EMBL" id="GECZ01002873">
    <property type="protein sequence ID" value="JAS66896.1"/>
    <property type="molecule type" value="Transcribed_RNA"/>
</dbReference>
<gene>
    <name evidence="1" type="ORF">g.17033</name>
</gene>
<sequence length="134" mass="15326">MVKLYGATHCLTDCIQRGIENSLNEREINTEDLLLPQSTTCMERSPGPRVSPARGTLHPLLGPWDPHTLLPLQCAQRHHRTTLSEKRPSYAGRKLRNLLPSHILNLTEKKLRAQDMASRKTCIFSQGIYRKSQW</sequence>